<dbReference type="InterPro" id="IPR036388">
    <property type="entry name" value="WH-like_DNA-bd_sf"/>
</dbReference>
<name>A0A2U2B9M2_9BACT</name>
<protein>
    <submittedName>
        <fullName evidence="1">Rrf2 family transcriptional regulator</fullName>
    </submittedName>
</protein>
<dbReference type="GO" id="GO:0005829">
    <property type="term" value="C:cytosol"/>
    <property type="evidence" value="ECO:0007669"/>
    <property type="project" value="TreeGrafter"/>
</dbReference>
<dbReference type="NCBIfam" id="TIGR00738">
    <property type="entry name" value="rrf2_super"/>
    <property type="match status" value="1"/>
</dbReference>
<dbReference type="AlphaFoldDB" id="A0A2U2B9M2"/>
<organism evidence="1 2">
    <name type="scientific">Marinilabilia rubra</name>
    <dbReference type="NCBI Taxonomy" id="2162893"/>
    <lineage>
        <taxon>Bacteria</taxon>
        <taxon>Pseudomonadati</taxon>
        <taxon>Bacteroidota</taxon>
        <taxon>Bacteroidia</taxon>
        <taxon>Marinilabiliales</taxon>
        <taxon>Marinilabiliaceae</taxon>
        <taxon>Marinilabilia</taxon>
    </lineage>
</organism>
<comment type="caution">
    <text evidence="1">The sequence shown here is derived from an EMBL/GenBank/DDBJ whole genome shotgun (WGS) entry which is preliminary data.</text>
</comment>
<evidence type="ECO:0000313" key="2">
    <source>
        <dbReference type="Proteomes" id="UP000244956"/>
    </source>
</evidence>
<dbReference type="EMBL" id="QEWP01000006">
    <property type="protein sequence ID" value="PWD99743.1"/>
    <property type="molecule type" value="Genomic_DNA"/>
</dbReference>
<dbReference type="SUPFAM" id="SSF46785">
    <property type="entry name" value="Winged helix' DNA-binding domain"/>
    <property type="match status" value="1"/>
</dbReference>
<dbReference type="PANTHER" id="PTHR33221:SF15">
    <property type="entry name" value="HTH-TYPE TRANSCRIPTIONAL REGULATOR YWGB-RELATED"/>
    <property type="match status" value="1"/>
</dbReference>
<gene>
    <name evidence="1" type="ORF">DDZ16_09880</name>
</gene>
<dbReference type="OrthoDB" id="9808360at2"/>
<evidence type="ECO:0000313" key="1">
    <source>
        <dbReference type="EMBL" id="PWD99743.1"/>
    </source>
</evidence>
<reference evidence="1 2" key="1">
    <citation type="submission" date="2018-05" db="EMBL/GenBank/DDBJ databases">
        <title>Marinilabilia rubrum sp. nov., isolated from saltern sediment.</title>
        <authorList>
            <person name="Zhang R."/>
        </authorList>
    </citation>
    <scope>NUCLEOTIDE SEQUENCE [LARGE SCALE GENOMIC DNA]</scope>
    <source>
        <strain evidence="1 2">WTE16</strain>
    </source>
</reference>
<dbReference type="Proteomes" id="UP000244956">
    <property type="component" value="Unassembled WGS sequence"/>
</dbReference>
<keyword evidence="2" id="KW-1185">Reference proteome</keyword>
<dbReference type="RefSeq" id="WP_109264282.1">
    <property type="nucleotide sequence ID" value="NZ_QEWP01000006.1"/>
</dbReference>
<dbReference type="GO" id="GO:0003700">
    <property type="term" value="F:DNA-binding transcription factor activity"/>
    <property type="evidence" value="ECO:0007669"/>
    <property type="project" value="TreeGrafter"/>
</dbReference>
<dbReference type="PROSITE" id="PS51197">
    <property type="entry name" value="HTH_RRF2_2"/>
    <property type="match status" value="1"/>
</dbReference>
<dbReference type="InterPro" id="IPR036390">
    <property type="entry name" value="WH_DNA-bd_sf"/>
</dbReference>
<proteinExistence type="predicted"/>
<dbReference type="Pfam" id="PF02082">
    <property type="entry name" value="Rrf2"/>
    <property type="match status" value="1"/>
</dbReference>
<dbReference type="Gene3D" id="1.10.10.10">
    <property type="entry name" value="Winged helix-like DNA-binding domain superfamily/Winged helix DNA-binding domain"/>
    <property type="match status" value="1"/>
</dbReference>
<dbReference type="InterPro" id="IPR000944">
    <property type="entry name" value="Tscrpt_reg_Rrf2"/>
</dbReference>
<accession>A0A2U2B9M2</accession>
<dbReference type="PANTHER" id="PTHR33221">
    <property type="entry name" value="WINGED HELIX-TURN-HELIX TRANSCRIPTIONAL REGULATOR, RRF2 FAMILY"/>
    <property type="match status" value="1"/>
</dbReference>
<sequence>MLSTTCKYAVRAIIFIGLKGSEESRVNARIIARELGIPMQFLSKILQIFVRKDLLRSFKGPTGGFYLARNAADITLLDIVEIIDGPGVFETCLIGNGSCKGSADKKERCPVHDRYSKVRKEVMDYFSSETVGDIIERMGHDENILLKL</sequence>